<evidence type="ECO:0000259" key="3">
    <source>
        <dbReference type="Pfam" id="PF04321"/>
    </source>
</evidence>
<dbReference type="Gene3D" id="3.90.25.10">
    <property type="entry name" value="UDP-galactose 4-epimerase, domain 1"/>
    <property type="match status" value="1"/>
</dbReference>
<gene>
    <name evidence="4" type="ORF">SAMN05216431_10146</name>
</gene>
<dbReference type="NCBIfam" id="TIGR01214">
    <property type="entry name" value="rmlD"/>
    <property type="match status" value="1"/>
</dbReference>
<comment type="function">
    <text evidence="2">Catalyzes the reduction of dTDP-6-deoxy-L-lyxo-4-hexulose to yield dTDP-L-rhamnose.</text>
</comment>
<organism evidence="4 5">
    <name type="scientific">Ligilactobacillus ruminis</name>
    <dbReference type="NCBI Taxonomy" id="1623"/>
    <lineage>
        <taxon>Bacteria</taxon>
        <taxon>Bacillati</taxon>
        <taxon>Bacillota</taxon>
        <taxon>Bacilli</taxon>
        <taxon>Lactobacillales</taxon>
        <taxon>Lactobacillaceae</taxon>
        <taxon>Ligilactobacillus</taxon>
    </lineage>
</organism>
<proteinExistence type="inferred from homology"/>
<dbReference type="Proteomes" id="UP000182089">
    <property type="component" value="Unassembled WGS sequence"/>
</dbReference>
<dbReference type="CDD" id="cd05254">
    <property type="entry name" value="dTDP_HR_like_SDR_e"/>
    <property type="match status" value="1"/>
</dbReference>
<dbReference type="SUPFAM" id="SSF51735">
    <property type="entry name" value="NAD(P)-binding Rossmann-fold domains"/>
    <property type="match status" value="1"/>
</dbReference>
<dbReference type="InterPro" id="IPR005913">
    <property type="entry name" value="dTDP_dehydrorham_reduct"/>
</dbReference>
<comment type="pathway">
    <text evidence="2">Carbohydrate biosynthesis; dTDP-L-rhamnose biosynthesis.</text>
</comment>
<evidence type="ECO:0000256" key="1">
    <source>
        <dbReference type="ARBA" id="ARBA00010944"/>
    </source>
</evidence>
<dbReference type="Pfam" id="PF04321">
    <property type="entry name" value="RmlD_sub_bind"/>
    <property type="match status" value="1"/>
</dbReference>
<feature type="domain" description="RmlD-like substrate binding" evidence="3">
    <location>
        <begin position="1"/>
        <end position="302"/>
    </location>
</feature>
<dbReference type="EC" id="1.1.1.133" evidence="2"/>
<dbReference type="PANTHER" id="PTHR10491">
    <property type="entry name" value="DTDP-4-DEHYDRORHAMNOSE REDUCTASE"/>
    <property type="match status" value="1"/>
</dbReference>
<protein>
    <recommendedName>
        <fullName evidence="2">dTDP-4-dehydrorhamnose reductase</fullName>
        <ecNumber evidence="2">1.1.1.133</ecNumber>
    </recommendedName>
</protein>
<sequence length="309" mass="34165">MKFFVTGVAGQLGHDVMNELHKRGYTGVGTDLAPEYAGIKDGSYVTEAEYVSMDITDKDAVEKTIAEVKPDVIVHCAAWTAVDLAEDEDKKAKVHAINVDGTQNIADAAKAVDAKMIYLSTDYVFDGQGTTPWDPDCKDYKPLNVYGQTKLEGELAVANTLDKYFIVRIAWVFGVNGKNFIKTMLKLAENHDTLTVVSDQIGTPTYTYDLARLLVDMAETDKYGYYHATNEGGYISWADFAKEIFKQAGKKVTVKPVTTAEYGVSKAARPFNSRLDKSKLVKNGFKPLPTWQDALKRYLEILAAQKAAD</sequence>
<dbReference type="Gene3D" id="3.40.50.720">
    <property type="entry name" value="NAD(P)-binding Rossmann-like Domain"/>
    <property type="match status" value="1"/>
</dbReference>
<name>A0ABY1A8V6_9LACO</name>
<dbReference type="PANTHER" id="PTHR10491:SF4">
    <property type="entry name" value="METHIONINE ADENOSYLTRANSFERASE 2 SUBUNIT BETA"/>
    <property type="match status" value="1"/>
</dbReference>
<comment type="similarity">
    <text evidence="1 2">Belongs to the dTDP-4-dehydrorhamnose reductase family.</text>
</comment>
<dbReference type="InterPro" id="IPR029903">
    <property type="entry name" value="RmlD-like-bd"/>
</dbReference>
<dbReference type="EMBL" id="FOCC01000001">
    <property type="protein sequence ID" value="SEM31169.1"/>
    <property type="molecule type" value="Genomic_DNA"/>
</dbReference>
<keyword evidence="2" id="KW-0521">NADP</keyword>
<dbReference type="InterPro" id="IPR036291">
    <property type="entry name" value="NAD(P)-bd_dom_sf"/>
</dbReference>
<evidence type="ECO:0000313" key="4">
    <source>
        <dbReference type="EMBL" id="SEM31169.1"/>
    </source>
</evidence>
<accession>A0ABY1A8V6</accession>
<reference evidence="4 5" key="1">
    <citation type="submission" date="2016-10" db="EMBL/GenBank/DDBJ databases">
        <authorList>
            <person name="Varghese N."/>
            <person name="Submissions S."/>
        </authorList>
    </citation>
    <scope>NUCLEOTIDE SEQUENCE [LARGE SCALE GENOMIC DNA]</scope>
    <source>
        <strain evidence="4 5">WC1T17</strain>
    </source>
</reference>
<keyword evidence="2" id="KW-0560">Oxidoreductase</keyword>
<evidence type="ECO:0000256" key="2">
    <source>
        <dbReference type="RuleBase" id="RU364082"/>
    </source>
</evidence>
<evidence type="ECO:0000313" key="5">
    <source>
        <dbReference type="Proteomes" id="UP000182089"/>
    </source>
</evidence>
<comment type="caution">
    <text evidence="4">The sequence shown here is derived from an EMBL/GenBank/DDBJ whole genome shotgun (WGS) entry which is preliminary data.</text>
</comment>